<sequence length="166" mass="19281">MGMVWLAANEAQIVSKRKMILLKAPDGILILVYGDRDNIEPNVISMIKAESFMRHGYEAYLAYVIDDRQKVPELKDIPVTDLRSGYHQLKVREEDSLETAFRTRYGHFKFLVMSFGLTNASAKFMEMMNRVCRPMLDRSVIVFVDDVLVFSKRAIMLITSEKYWKC</sequence>
<dbReference type="EMBL" id="CM042026">
    <property type="protein sequence ID" value="KAI3805201.1"/>
    <property type="molecule type" value="Genomic_DNA"/>
</dbReference>
<dbReference type="Proteomes" id="UP001056120">
    <property type="component" value="Linkage Group LG09"/>
</dbReference>
<evidence type="ECO:0000313" key="1">
    <source>
        <dbReference type="EMBL" id="KAI3805201.1"/>
    </source>
</evidence>
<gene>
    <name evidence="1" type="ORF">L1987_27362</name>
</gene>
<accession>A0ACB9ICI5</accession>
<evidence type="ECO:0000313" key="2">
    <source>
        <dbReference type="Proteomes" id="UP001056120"/>
    </source>
</evidence>
<protein>
    <submittedName>
        <fullName evidence="1">Uncharacterized protein</fullName>
    </submittedName>
</protein>
<proteinExistence type="predicted"/>
<organism evidence="1 2">
    <name type="scientific">Smallanthus sonchifolius</name>
    <dbReference type="NCBI Taxonomy" id="185202"/>
    <lineage>
        <taxon>Eukaryota</taxon>
        <taxon>Viridiplantae</taxon>
        <taxon>Streptophyta</taxon>
        <taxon>Embryophyta</taxon>
        <taxon>Tracheophyta</taxon>
        <taxon>Spermatophyta</taxon>
        <taxon>Magnoliopsida</taxon>
        <taxon>eudicotyledons</taxon>
        <taxon>Gunneridae</taxon>
        <taxon>Pentapetalae</taxon>
        <taxon>asterids</taxon>
        <taxon>campanulids</taxon>
        <taxon>Asterales</taxon>
        <taxon>Asteraceae</taxon>
        <taxon>Asteroideae</taxon>
        <taxon>Heliantheae alliance</taxon>
        <taxon>Millerieae</taxon>
        <taxon>Smallanthus</taxon>
    </lineage>
</organism>
<reference evidence="2" key="1">
    <citation type="journal article" date="2022" name="Mol. Ecol. Resour.">
        <title>The genomes of chicory, endive, great burdock and yacon provide insights into Asteraceae palaeo-polyploidization history and plant inulin production.</title>
        <authorList>
            <person name="Fan W."/>
            <person name="Wang S."/>
            <person name="Wang H."/>
            <person name="Wang A."/>
            <person name="Jiang F."/>
            <person name="Liu H."/>
            <person name="Zhao H."/>
            <person name="Xu D."/>
            <person name="Zhang Y."/>
        </authorList>
    </citation>
    <scope>NUCLEOTIDE SEQUENCE [LARGE SCALE GENOMIC DNA]</scope>
    <source>
        <strain evidence="2">cv. Yunnan</strain>
    </source>
</reference>
<keyword evidence="2" id="KW-1185">Reference proteome</keyword>
<reference evidence="1 2" key="2">
    <citation type="journal article" date="2022" name="Mol. Ecol. Resour.">
        <title>The genomes of chicory, endive, great burdock and yacon provide insights into Asteraceae paleo-polyploidization history and plant inulin production.</title>
        <authorList>
            <person name="Fan W."/>
            <person name="Wang S."/>
            <person name="Wang H."/>
            <person name="Wang A."/>
            <person name="Jiang F."/>
            <person name="Liu H."/>
            <person name="Zhao H."/>
            <person name="Xu D."/>
            <person name="Zhang Y."/>
        </authorList>
    </citation>
    <scope>NUCLEOTIDE SEQUENCE [LARGE SCALE GENOMIC DNA]</scope>
    <source>
        <strain evidence="2">cv. Yunnan</strain>
        <tissue evidence="1">Leaves</tissue>
    </source>
</reference>
<comment type="caution">
    <text evidence="1">The sequence shown here is derived from an EMBL/GenBank/DDBJ whole genome shotgun (WGS) entry which is preliminary data.</text>
</comment>
<name>A0ACB9ICI5_9ASTR</name>